<accession>A0ABT8RHP0</accession>
<comment type="caution">
    <text evidence="1">The sequence shown here is derived from an EMBL/GenBank/DDBJ whole genome shotgun (WGS) entry which is preliminary data.</text>
</comment>
<dbReference type="Proteomes" id="UP001168528">
    <property type="component" value="Unassembled WGS sequence"/>
</dbReference>
<gene>
    <name evidence="1" type="ORF">Q0590_30725</name>
</gene>
<sequence>MIQVRLESFRSELKQKTADTLFTVNETRFICERAILLINDYYRPGVCQLLKEQTIAKLEAAIDQAALYYWSYDVKTGKSNTSFNCVVWPAFEAIDFFLLQIPISTSSLPKKPACE</sequence>
<keyword evidence="2" id="KW-1185">Reference proteome</keyword>
<name>A0ABT8RHP0_9BACT</name>
<proteinExistence type="predicted"/>
<dbReference type="RefSeq" id="WP_302041489.1">
    <property type="nucleotide sequence ID" value="NZ_JAUKPO010000034.1"/>
</dbReference>
<evidence type="ECO:0000313" key="1">
    <source>
        <dbReference type="EMBL" id="MDO1450688.1"/>
    </source>
</evidence>
<reference evidence="1" key="1">
    <citation type="submission" date="2023-07" db="EMBL/GenBank/DDBJ databases">
        <title>The genome sequence of Rhodocytophaga aerolata KACC 12507.</title>
        <authorList>
            <person name="Zhang X."/>
        </authorList>
    </citation>
    <scope>NUCLEOTIDE SEQUENCE</scope>
    <source>
        <strain evidence="1">KACC 12507</strain>
    </source>
</reference>
<organism evidence="1 2">
    <name type="scientific">Rhodocytophaga aerolata</name>
    <dbReference type="NCBI Taxonomy" id="455078"/>
    <lineage>
        <taxon>Bacteria</taxon>
        <taxon>Pseudomonadati</taxon>
        <taxon>Bacteroidota</taxon>
        <taxon>Cytophagia</taxon>
        <taxon>Cytophagales</taxon>
        <taxon>Rhodocytophagaceae</taxon>
        <taxon>Rhodocytophaga</taxon>
    </lineage>
</organism>
<protein>
    <submittedName>
        <fullName evidence="1">Uncharacterized protein</fullName>
    </submittedName>
</protein>
<evidence type="ECO:0000313" key="2">
    <source>
        <dbReference type="Proteomes" id="UP001168528"/>
    </source>
</evidence>
<dbReference type="EMBL" id="JAUKPO010000034">
    <property type="protein sequence ID" value="MDO1450688.1"/>
    <property type="molecule type" value="Genomic_DNA"/>
</dbReference>